<sequence>MEALPAPLASGVAFLSAGARAAVAPIPAAEPRSRSALHGRRLSPAARALAQKQARLPAAAQWVAIADSLRRMPVTVLSGETGSGKSTQVPQIALDVLRTSSSDDGWRVVILMPGVDAAELLYRRLGAELGAPQGLRLCTGRDGPSGPPDSRLAIMTYGSFLAQEELWAEVGVLIMDETHEREAVMSELQMLMRPLALSGQLRLVLMSATLCRDPMATFFGPDHVCFLDVEGREHELHQFALDRSPAEDADDEELRAQAEEVVIAEASLGLGGILCFFAGQQHIGKTARNLRRALPGWTVLEMYSRAPPAMKREVYDLQRSSARVALLTTSALGSSVTLERFVSVVSTCRRNAAARGSGGVSAMETQWASRQCVIQQGGRAGRTRPGRHLPLCRTDELAPRREAGVHVESLDKLVLRLIDRRQWAAAQDLVWMPGESPDAESLRDAFLLADDAGFVDDARGRAPKLSRMGEEILRLPLAPQNAHLVAAAVARGVGSEGARVAAVLEAARQGGFSVDPELGRTEAFARLAATFSGAGDLGALLGVAAGFAAQEKSQRGTFAEQLNVREDVLQRSEATFQKVLAFYDRAGRPLRNAEGCDNLGVFAATLVSDPQSAPIAREGPVRALEPGGGRRGGHDAKASLYFPVPPVLLGRCDLGDVLVLSDSLLRLGAHAWWPRARLCRELRERGALTVHFEGKGGMRAREMADLVQRAAEAKGDSFDTFVGSLQVNDLAWVDKAGAPHVWSASPEFERTRGACAADLGQLACALRAHCRRATLVVSDCLYPARAQDPEIRERYEAAARFTRKALGDAGIFVVTGEEELCAIPLAGDGVHFERSAAVALARACAGWAAAAQAPLPPPLQEGAEEPPPPTHEVPESPTPPAAWLLELADARAGRGVAVASAAASRGQLGAGVGRAGCGVAVASAAASRSRLGVGVARAGCRVAVASAAASRDRLGVGVARARCGVAVASAAASRGRFGAGVARAGCRVAVASAIASRGRLGVGVARAGCSVTVASAATCRGRLGVGVARAGCRVTVAYVATSRDRLGVGVDVTGSLRLDLYAHAPAIGTPGVELRIW</sequence>
<keyword evidence="3" id="KW-0347">Helicase</keyword>
<dbReference type="InterPro" id="IPR027417">
    <property type="entry name" value="P-loop_NTPase"/>
</dbReference>
<keyword evidence="2" id="KW-0378">Hydrolase</keyword>
<evidence type="ECO:0000313" key="8">
    <source>
        <dbReference type="Proteomes" id="UP001189429"/>
    </source>
</evidence>
<evidence type="ECO:0000256" key="1">
    <source>
        <dbReference type="ARBA" id="ARBA00022741"/>
    </source>
</evidence>
<accession>A0ABN9QSG9</accession>
<dbReference type="Gene3D" id="3.40.50.300">
    <property type="entry name" value="P-loop containing nucleotide triphosphate hydrolases"/>
    <property type="match status" value="2"/>
</dbReference>
<dbReference type="Proteomes" id="UP001189429">
    <property type="component" value="Unassembled WGS sequence"/>
</dbReference>
<organism evidence="7 8">
    <name type="scientific">Prorocentrum cordatum</name>
    <dbReference type="NCBI Taxonomy" id="2364126"/>
    <lineage>
        <taxon>Eukaryota</taxon>
        <taxon>Sar</taxon>
        <taxon>Alveolata</taxon>
        <taxon>Dinophyceae</taxon>
        <taxon>Prorocentrales</taxon>
        <taxon>Prorocentraceae</taxon>
        <taxon>Prorocentrum</taxon>
    </lineage>
</organism>
<evidence type="ECO:0000256" key="5">
    <source>
        <dbReference type="SAM" id="MobiDB-lite"/>
    </source>
</evidence>
<dbReference type="PANTHER" id="PTHR18934:SF99">
    <property type="entry name" value="ATP-DEPENDENT RNA HELICASE DHX37-RELATED"/>
    <property type="match status" value="1"/>
</dbReference>
<dbReference type="PROSITE" id="PS51192">
    <property type="entry name" value="HELICASE_ATP_BIND_1"/>
    <property type="match status" value="1"/>
</dbReference>
<name>A0ABN9QSG9_9DINO</name>
<feature type="region of interest" description="Disordered" evidence="5">
    <location>
        <begin position="855"/>
        <end position="879"/>
    </location>
</feature>
<keyword evidence="4" id="KW-0067">ATP-binding</keyword>
<dbReference type="InterPro" id="IPR014001">
    <property type="entry name" value="Helicase_ATP-bd"/>
</dbReference>
<keyword evidence="8" id="KW-1185">Reference proteome</keyword>
<feature type="non-terminal residue" evidence="7">
    <location>
        <position position="1077"/>
    </location>
</feature>
<dbReference type="EMBL" id="CAUYUJ010003825">
    <property type="protein sequence ID" value="CAK0807000.1"/>
    <property type="molecule type" value="Genomic_DNA"/>
</dbReference>
<evidence type="ECO:0000259" key="6">
    <source>
        <dbReference type="PROSITE" id="PS51192"/>
    </source>
</evidence>
<dbReference type="PANTHER" id="PTHR18934">
    <property type="entry name" value="ATP-DEPENDENT RNA HELICASE"/>
    <property type="match status" value="1"/>
</dbReference>
<protein>
    <recommendedName>
        <fullName evidence="6">Helicase ATP-binding domain-containing protein</fullName>
    </recommendedName>
</protein>
<evidence type="ECO:0000256" key="3">
    <source>
        <dbReference type="ARBA" id="ARBA00022806"/>
    </source>
</evidence>
<reference evidence="7" key="1">
    <citation type="submission" date="2023-10" db="EMBL/GenBank/DDBJ databases">
        <authorList>
            <person name="Chen Y."/>
            <person name="Shah S."/>
            <person name="Dougan E. K."/>
            <person name="Thang M."/>
            <person name="Chan C."/>
        </authorList>
    </citation>
    <scope>NUCLEOTIDE SEQUENCE [LARGE SCALE GENOMIC DNA]</scope>
</reference>
<proteinExistence type="predicted"/>
<dbReference type="InterPro" id="IPR011545">
    <property type="entry name" value="DEAD/DEAH_box_helicase_dom"/>
</dbReference>
<keyword evidence="1" id="KW-0547">Nucleotide-binding</keyword>
<dbReference type="SUPFAM" id="SSF52540">
    <property type="entry name" value="P-loop containing nucleoside triphosphate hydrolases"/>
    <property type="match status" value="1"/>
</dbReference>
<dbReference type="SMART" id="SM00487">
    <property type="entry name" value="DEXDc"/>
    <property type="match status" value="1"/>
</dbReference>
<evidence type="ECO:0000313" key="7">
    <source>
        <dbReference type="EMBL" id="CAK0807000.1"/>
    </source>
</evidence>
<evidence type="ECO:0000256" key="4">
    <source>
        <dbReference type="ARBA" id="ARBA00022840"/>
    </source>
</evidence>
<gene>
    <name evidence="7" type="ORF">PCOR1329_LOCUS13024</name>
</gene>
<evidence type="ECO:0000256" key="2">
    <source>
        <dbReference type="ARBA" id="ARBA00022801"/>
    </source>
</evidence>
<feature type="domain" description="Helicase ATP-binding" evidence="6">
    <location>
        <begin position="66"/>
        <end position="210"/>
    </location>
</feature>
<comment type="caution">
    <text evidence="7">The sequence shown here is derived from an EMBL/GenBank/DDBJ whole genome shotgun (WGS) entry which is preliminary data.</text>
</comment>
<dbReference type="Pfam" id="PF00270">
    <property type="entry name" value="DEAD"/>
    <property type="match status" value="1"/>
</dbReference>